<gene>
    <name evidence="2" type="ORF">TRIADDRAFT_29750</name>
</gene>
<evidence type="ECO:0000313" key="3">
    <source>
        <dbReference type="Proteomes" id="UP000009022"/>
    </source>
</evidence>
<dbReference type="HOGENOM" id="CLU_108656_0_0_1"/>
<dbReference type="CTD" id="6756841"/>
<sequence length="186" mass="21744">MDKTGQAPAPSKDYHQLLVTHEEIIWRWWKISMRNNAIVFPGETKIPSEDFDYDDRLQTEILRIFGKETLEEVRRLSMCKGDCLASLPLTVLMQIIASLPLEDILMLSQVNHYLRYVTSLDSLWKEVYINLCGAPNEEIRSYANENGWKKTLFTDKLKLRVQLARRRKDMESPKANTFITSSDYIK</sequence>
<reference evidence="2 3" key="1">
    <citation type="journal article" date="2008" name="Nature">
        <title>The Trichoplax genome and the nature of placozoans.</title>
        <authorList>
            <person name="Srivastava M."/>
            <person name="Begovic E."/>
            <person name="Chapman J."/>
            <person name="Putnam N.H."/>
            <person name="Hellsten U."/>
            <person name="Kawashima T."/>
            <person name="Kuo A."/>
            <person name="Mitros T."/>
            <person name="Salamov A."/>
            <person name="Carpenter M.L."/>
            <person name="Signorovitch A.Y."/>
            <person name="Moreno M.A."/>
            <person name="Kamm K."/>
            <person name="Grimwood J."/>
            <person name="Schmutz J."/>
            <person name="Shapiro H."/>
            <person name="Grigoriev I.V."/>
            <person name="Buss L.W."/>
            <person name="Schierwater B."/>
            <person name="Dellaporta S.L."/>
            <person name="Rokhsar D.S."/>
        </authorList>
    </citation>
    <scope>NUCLEOTIDE SEQUENCE [LARGE SCALE GENOMIC DNA]</scope>
    <source>
        <strain evidence="2 3">Grell-BS-1999</strain>
    </source>
</reference>
<dbReference type="Proteomes" id="UP000009022">
    <property type="component" value="Unassembled WGS sequence"/>
</dbReference>
<dbReference type="KEGG" id="tad:TRIADDRAFT_29750"/>
<dbReference type="InterPro" id="IPR036047">
    <property type="entry name" value="F-box-like_dom_sf"/>
</dbReference>
<proteinExistence type="predicted"/>
<dbReference type="Pfam" id="PF12937">
    <property type="entry name" value="F-box-like"/>
    <property type="match status" value="1"/>
</dbReference>
<accession>B3S5Y4</accession>
<dbReference type="Gene3D" id="1.20.1280.50">
    <property type="match status" value="1"/>
</dbReference>
<dbReference type="STRING" id="10228.B3S5Y4"/>
<dbReference type="OrthoDB" id="3219396at2759"/>
<feature type="domain" description="F-box" evidence="1">
    <location>
        <begin position="81"/>
        <end position="127"/>
    </location>
</feature>
<dbReference type="eggNOG" id="KOG1777">
    <property type="taxonomic scope" value="Eukaryota"/>
</dbReference>
<dbReference type="RefSeq" id="XP_002115528.1">
    <property type="nucleotide sequence ID" value="XM_002115492.1"/>
</dbReference>
<name>B3S5Y4_TRIAD</name>
<evidence type="ECO:0000259" key="1">
    <source>
        <dbReference type="PROSITE" id="PS50181"/>
    </source>
</evidence>
<protein>
    <recommendedName>
        <fullName evidence="1">F-box domain-containing protein</fullName>
    </recommendedName>
</protein>
<dbReference type="OMA" id="CNSDELW"/>
<evidence type="ECO:0000313" key="2">
    <source>
        <dbReference type="EMBL" id="EDV21891.1"/>
    </source>
</evidence>
<dbReference type="SUPFAM" id="SSF81383">
    <property type="entry name" value="F-box domain"/>
    <property type="match status" value="1"/>
</dbReference>
<keyword evidence="3" id="KW-1185">Reference proteome</keyword>
<dbReference type="AlphaFoldDB" id="B3S5Y4"/>
<dbReference type="GeneID" id="6756841"/>
<dbReference type="PhylomeDB" id="B3S5Y4"/>
<dbReference type="InterPro" id="IPR001810">
    <property type="entry name" value="F-box_dom"/>
</dbReference>
<organism evidence="2 3">
    <name type="scientific">Trichoplax adhaerens</name>
    <name type="common">Trichoplax reptans</name>
    <dbReference type="NCBI Taxonomy" id="10228"/>
    <lineage>
        <taxon>Eukaryota</taxon>
        <taxon>Metazoa</taxon>
        <taxon>Placozoa</taxon>
        <taxon>Uniplacotomia</taxon>
        <taxon>Trichoplacea</taxon>
        <taxon>Trichoplacidae</taxon>
        <taxon>Trichoplax</taxon>
    </lineage>
</organism>
<dbReference type="InParanoid" id="B3S5Y4"/>
<dbReference type="PROSITE" id="PS50181">
    <property type="entry name" value="FBOX"/>
    <property type="match status" value="1"/>
</dbReference>
<dbReference type="EMBL" id="DS985251">
    <property type="protein sequence ID" value="EDV21891.1"/>
    <property type="molecule type" value="Genomic_DNA"/>
</dbReference>